<reference evidence="2" key="1">
    <citation type="submission" date="2021-01" db="EMBL/GenBank/DDBJ databases">
        <authorList>
            <person name="Corre E."/>
            <person name="Pelletier E."/>
            <person name="Niang G."/>
            <person name="Scheremetjew M."/>
            <person name="Finn R."/>
            <person name="Kale V."/>
            <person name="Holt S."/>
            <person name="Cochrane G."/>
            <person name="Meng A."/>
            <person name="Brown T."/>
            <person name="Cohen L."/>
        </authorList>
    </citation>
    <scope>NUCLEOTIDE SEQUENCE</scope>
    <source>
        <strain evidence="2">CCMP3105</strain>
    </source>
</reference>
<feature type="region of interest" description="Disordered" evidence="1">
    <location>
        <begin position="1"/>
        <end position="167"/>
    </location>
</feature>
<feature type="compositionally biased region" description="Basic residues" evidence="1">
    <location>
        <begin position="116"/>
        <end position="138"/>
    </location>
</feature>
<evidence type="ECO:0000313" key="2">
    <source>
        <dbReference type="EMBL" id="CAE4606492.1"/>
    </source>
</evidence>
<dbReference type="AlphaFoldDB" id="A0A7S4UUI4"/>
<sequence length="572" mass="63092">MPPKKLTGGQGAVLLKAKSKAKAKASPSKTSSSKKGKPATPFLAQSRPGSAGGRASALARRAREALAKGSTKSLKKKGNKQGRTAEELKLALALPGHSGGDSHGWRGSGGAGAKGKGSKKKKKQLKPKAKGKSAPKRKHVEEDEEAENQTKSNPSESRAEREERKRRREEALNWFAGKNKELLLRCFEKELALTLKIFFTDPDVLSRRKSSYFRRNYFDCPGLKKDCEAVLEYINQMAAPRVKEATAKTSKNEVKQSLLEAHMLKLEETRGFMRLSWPSFWGSLGDRVDYRWGFLGKTGKFGSGTAGAIRAALADWWYEDIYAWVVTAEQKISNSQMSRYLFDGKDDHLELKISGMGGRTGSIVLSEIDGLEVLPQLVDERLRGNTTLTAWTFRIIDGVRLARAEVLLKRVLEMGADEGSQAKIPDAKKDFLKKVQETAARDGGDVKWLNRLIELKAEMGLIPESEASALAHERNLCLPYARVASSTGDTSGNDWAESLPMPALMGSLPSPEDEPLLAHGDSSRPSMELEFHDSGDEPCVCRVEVVARVPPSWKRPYGIHWKIQDEEPSPHS</sequence>
<feature type="compositionally biased region" description="Gly residues" evidence="1">
    <location>
        <begin position="97"/>
        <end position="115"/>
    </location>
</feature>
<organism evidence="2">
    <name type="scientific">Alexandrium monilatum</name>
    <dbReference type="NCBI Taxonomy" id="311494"/>
    <lineage>
        <taxon>Eukaryota</taxon>
        <taxon>Sar</taxon>
        <taxon>Alveolata</taxon>
        <taxon>Dinophyceae</taxon>
        <taxon>Gonyaulacales</taxon>
        <taxon>Pyrocystaceae</taxon>
        <taxon>Alexandrium</taxon>
    </lineage>
</organism>
<feature type="compositionally biased region" description="Low complexity" evidence="1">
    <location>
        <begin position="38"/>
        <end position="59"/>
    </location>
</feature>
<feature type="region of interest" description="Disordered" evidence="1">
    <location>
        <begin position="487"/>
        <end position="533"/>
    </location>
</feature>
<evidence type="ECO:0000256" key="1">
    <source>
        <dbReference type="SAM" id="MobiDB-lite"/>
    </source>
</evidence>
<gene>
    <name evidence="2" type="ORF">AMON00008_LOCUS31622</name>
</gene>
<dbReference type="EMBL" id="HBNR01045486">
    <property type="protein sequence ID" value="CAE4606492.1"/>
    <property type="molecule type" value="Transcribed_RNA"/>
</dbReference>
<protein>
    <submittedName>
        <fullName evidence="2">Uncharacterized protein</fullName>
    </submittedName>
</protein>
<feature type="compositionally biased region" description="Basic and acidic residues" evidence="1">
    <location>
        <begin position="157"/>
        <end position="167"/>
    </location>
</feature>
<accession>A0A7S4UUI4</accession>
<name>A0A7S4UUI4_9DINO</name>
<proteinExistence type="predicted"/>